<evidence type="ECO:0000313" key="2">
    <source>
        <dbReference type="Proteomes" id="UP001057402"/>
    </source>
</evidence>
<sequence>MFTPEIEVDRGSNVRETGRITRLGNTLSLVPPPLLWIVVEGQQQRQEYNDMVYMTLMMTGVMYMNLVVRENYTTECKGEIADCHEKVAFQHIMNHRLSGIVYFSSTRDVYDLGFFEELRESE</sequence>
<name>A0ACB9M673_9MYRT</name>
<dbReference type="Proteomes" id="UP001057402">
    <property type="component" value="Chromosome 10"/>
</dbReference>
<reference evidence="2" key="1">
    <citation type="journal article" date="2023" name="Front. Plant Sci.">
        <title>Chromosomal-level genome assembly of Melastoma candidum provides insights into trichome evolution.</title>
        <authorList>
            <person name="Zhong Y."/>
            <person name="Wu W."/>
            <person name="Sun C."/>
            <person name="Zou P."/>
            <person name="Liu Y."/>
            <person name="Dai S."/>
            <person name="Zhou R."/>
        </authorList>
    </citation>
    <scope>NUCLEOTIDE SEQUENCE [LARGE SCALE GENOMIC DNA]</scope>
</reference>
<accession>A0ACB9M673</accession>
<comment type="caution">
    <text evidence="1">The sequence shown here is derived from an EMBL/GenBank/DDBJ whole genome shotgun (WGS) entry which is preliminary data.</text>
</comment>
<keyword evidence="2" id="KW-1185">Reference proteome</keyword>
<gene>
    <name evidence="1" type="ORF">MLD38_032546</name>
</gene>
<evidence type="ECO:0000313" key="1">
    <source>
        <dbReference type="EMBL" id="KAI4318889.1"/>
    </source>
</evidence>
<organism evidence="1 2">
    <name type="scientific">Melastoma candidum</name>
    <dbReference type="NCBI Taxonomy" id="119954"/>
    <lineage>
        <taxon>Eukaryota</taxon>
        <taxon>Viridiplantae</taxon>
        <taxon>Streptophyta</taxon>
        <taxon>Embryophyta</taxon>
        <taxon>Tracheophyta</taxon>
        <taxon>Spermatophyta</taxon>
        <taxon>Magnoliopsida</taxon>
        <taxon>eudicotyledons</taxon>
        <taxon>Gunneridae</taxon>
        <taxon>Pentapetalae</taxon>
        <taxon>rosids</taxon>
        <taxon>malvids</taxon>
        <taxon>Myrtales</taxon>
        <taxon>Melastomataceae</taxon>
        <taxon>Melastomatoideae</taxon>
        <taxon>Melastomateae</taxon>
        <taxon>Melastoma</taxon>
    </lineage>
</organism>
<proteinExistence type="predicted"/>
<dbReference type="EMBL" id="CM042889">
    <property type="protein sequence ID" value="KAI4318889.1"/>
    <property type="molecule type" value="Genomic_DNA"/>
</dbReference>
<protein>
    <submittedName>
        <fullName evidence="1">Uncharacterized protein</fullName>
    </submittedName>
</protein>